<evidence type="ECO:0000256" key="1">
    <source>
        <dbReference type="ARBA" id="ARBA00022676"/>
    </source>
</evidence>
<dbReference type="InterPro" id="IPR036028">
    <property type="entry name" value="SH3-like_dom_sf"/>
</dbReference>
<dbReference type="FunFam" id="2.30.30.40:FF:000070">
    <property type="entry name" value="Alpha-(1,6)-fucosyltransferase"/>
    <property type="match status" value="1"/>
</dbReference>
<protein>
    <recommendedName>
        <fullName evidence="4">GT23 domain-containing protein</fullName>
    </recommendedName>
</protein>
<feature type="domain" description="GT23" evidence="4">
    <location>
        <begin position="1"/>
        <end position="15"/>
    </location>
</feature>
<dbReference type="EMBL" id="CAXKWB010121962">
    <property type="protein sequence ID" value="CAL4237626.1"/>
    <property type="molecule type" value="Genomic_DNA"/>
</dbReference>
<reference evidence="5 6" key="1">
    <citation type="submission" date="2024-05" db="EMBL/GenBank/DDBJ databases">
        <authorList>
            <person name="Wallberg A."/>
        </authorList>
    </citation>
    <scope>NUCLEOTIDE SEQUENCE [LARGE SCALE GENOMIC DNA]</scope>
</reference>
<dbReference type="AlphaFoldDB" id="A0AAV2ST20"/>
<name>A0AAV2ST20_MEGNR</name>
<evidence type="ECO:0000259" key="4">
    <source>
        <dbReference type="PROSITE" id="PS51659"/>
    </source>
</evidence>
<organism evidence="5 6">
    <name type="scientific">Meganyctiphanes norvegica</name>
    <name type="common">Northern krill</name>
    <name type="synonym">Thysanopoda norvegica</name>
    <dbReference type="NCBI Taxonomy" id="48144"/>
    <lineage>
        <taxon>Eukaryota</taxon>
        <taxon>Metazoa</taxon>
        <taxon>Ecdysozoa</taxon>
        <taxon>Arthropoda</taxon>
        <taxon>Crustacea</taxon>
        <taxon>Multicrustacea</taxon>
        <taxon>Malacostraca</taxon>
        <taxon>Eumalacostraca</taxon>
        <taxon>Eucarida</taxon>
        <taxon>Euphausiacea</taxon>
        <taxon>Euphausiidae</taxon>
        <taxon>Meganyctiphanes</taxon>
    </lineage>
</organism>
<evidence type="ECO:0000256" key="3">
    <source>
        <dbReference type="PROSITE-ProRule" id="PRU00992"/>
    </source>
</evidence>
<keyword evidence="1 3" id="KW-0328">Glycosyltransferase</keyword>
<dbReference type="Proteomes" id="UP001497623">
    <property type="component" value="Unassembled WGS sequence"/>
</dbReference>
<proteinExistence type="inferred from homology"/>
<comment type="caution">
    <text evidence="3">Lacks conserved residue(s) required for the propagation of feature annotation.</text>
</comment>
<sequence>MQSLHPDASNYFHSLDDIYYYGGQNSHNQKARFAHNSKRSDEMSLHVGDIIGTAGNHWDGYSKGANRRTKQNALYPNYKVEEVVDTAVFPTYDIERRRDP</sequence>
<dbReference type="SUPFAM" id="SSF50044">
    <property type="entry name" value="SH3-domain"/>
    <property type="match status" value="1"/>
</dbReference>
<dbReference type="InterPro" id="IPR027350">
    <property type="entry name" value="GT23_dom"/>
</dbReference>
<accession>A0AAV2ST20</accession>
<dbReference type="PROSITE" id="PS51659">
    <property type="entry name" value="GT23"/>
    <property type="match status" value="1"/>
</dbReference>
<comment type="similarity">
    <text evidence="3">Belongs to the glycosyltransferase 23 family.</text>
</comment>
<dbReference type="CDD" id="cd11792">
    <property type="entry name" value="SH3_Fut8"/>
    <property type="match status" value="1"/>
</dbReference>
<dbReference type="Gene3D" id="2.30.30.40">
    <property type="entry name" value="SH3 Domains"/>
    <property type="match status" value="1"/>
</dbReference>
<evidence type="ECO:0000313" key="6">
    <source>
        <dbReference type="Proteomes" id="UP001497623"/>
    </source>
</evidence>
<dbReference type="InterPro" id="IPR035653">
    <property type="entry name" value="Fut8_SH3"/>
</dbReference>
<dbReference type="GO" id="GO:0016758">
    <property type="term" value="F:hexosyltransferase activity"/>
    <property type="evidence" value="ECO:0007669"/>
    <property type="project" value="UniProtKB-UniRule"/>
</dbReference>
<comment type="caution">
    <text evidence="5">The sequence shown here is derived from an EMBL/GenBank/DDBJ whole genome shotgun (WGS) entry which is preliminary data.</text>
</comment>
<keyword evidence="6" id="KW-1185">Reference proteome</keyword>
<keyword evidence="2 3" id="KW-0808">Transferase</keyword>
<evidence type="ECO:0000256" key="2">
    <source>
        <dbReference type="ARBA" id="ARBA00022679"/>
    </source>
</evidence>
<gene>
    <name evidence="5" type="ORF">MNOR_LOCUS40373</name>
</gene>
<evidence type="ECO:0000313" key="5">
    <source>
        <dbReference type="EMBL" id="CAL4237626.1"/>
    </source>
</evidence>